<comment type="caution">
    <text evidence="1">The sequence shown here is derived from an EMBL/GenBank/DDBJ whole genome shotgun (WGS) entry which is preliminary data.</text>
</comment>
<evidence type="ECO:0000313" key="2">
    <source>
        <dbReference type="Proteomes" id="UP001497535"/>
    </source>
</evidence>
<sequence>MNWKLTVGLVCIFGVLKKFRPGTPFLTPYLKSPQFKNFTNEQIYGQIYTHWAYSNLISMVSLNNFFLKKYLRFQSPCALTGLDLLQL</sequence>
<dbReference type="Proteomes" id="UP001497535">
    <property type="component" value="Unassembled WGS sequence"/>
</dbReference>
<organism evidence="1 2">
    <name type="scientific">Meloidogyne enterolobii</name>
    <name type="common">Root-knot nematode worm</name>
    <name type="synonym">Meloidogyne mayaguensis</name>
    <dbReference type="NCBI Taxonomy" id="390850"/>
    <lineage>
        <taxon>Eukaryota</taxon>
        <taxon>Metazoa</taxon>
        <taxon>Ecdysozoa</taxon>
        <taxon>Nematoda</taxon>
        <taxon>Chromadorea</taxon>
        <taxon>Rhabditida</taxon>
        <taxon>Tylenchina</taxon>
        <taxon>Tylenchomorpha</taxon>
        <taxon>Tylenchoidea</taxon>
        <taxon>Meloidogynidae</taxon>
        <taxon>Meloidogyninae</taxon>
        <taxon>Meloidogyne</taxon>
    </lineage>
</organism>
<reference evidence="1" key="1">
    <citation type="submission" date="2023-11" db="EMBL/GenBank/DDBJ databases">
        <authorList>
            <person name="Poullet M."/>
        </authorList>
    </citation>
    <scope>NUCLEOTIDE SEQUENCE</scope>
    <source>
        <strain evidence="1">E1834</strain>
    </source>
</reference>
<gene>
    <name evidence="1" type="ORF">MENTE1834_LOCUS47537</name>
</gene>
<name>A0ACB1B587_MELEN</name>
<evidence type="ECO:0000313" key="1">
    <source>
        <dbReference type="EMBL" id="CAK5123714.1"/>
    </source>
</evidence>
<keyword evidence="2" id="KW-1185">Reference proteome</keyword>
<accession>A0ACB1B587</accession>
<protein>
    <submittedName>
        <fullName evidence="1">Uncharacterized protein</fullName>
    </submittedName>
</protein>
<dbReference type="EMBL" id="CAVMJV010000195">
    <property type="protein sequence ID" value="CAK5123714.1"/>
    <property type="molecule type" value="Genomic_DNA"/>
</dbReference>
<proteinExistence type="predicted"/>